<keyword evidence="2" id="KW-0732">Signal</keyword>
<dbReference type="AlphaFoldDB" id="A0AAU7DG44"/>
<dbReference type="InterPro" id="IPR022236">
    <property type="entry name" value="DUF3761"/>
</dbReference>
<feature type="region of interest" description="Disordered" evidence="1">
    <location>
        <begin position="75"/>
        <end position="119"/>
    </location>
</feature>
<evidence type="ECO:0000313" key="3">
    <source>
        <dbReference type="EMBL" id="XBH16123.1"/>
    </source>
</evidence>
<evidence type="ECO:0000256" key="2">
    <source>
        <dbReference type="SAM" id="SignalP"/>
    </source>
</evidence>
<reference evidence="3" key="1">
    <citation type="submission" date="2023-03" db="EMBL/GenBank/DDBJ databases">
        <title>Edaphobacter sp.</title>
        <authorList>
            <person name="Huber K.J."/>
            <person name="Papendorf J."/>
            <person name="Pilke C."/>
            <person name="Bunk B."/>
            <person name="Sproeer C."/>
            <person name="Pester M."/>
        </authorList>
    </citation>
    <scope>NUCLEOTIDE SEQUENCE</scope>
    <source>
        <strain evidence="3">DSM 110680</strain>
    </source>
</reference>
<protein>
    <submittedName>
        <fullName evidence="3">DUF3761 domain-containing protein</fullName>
    </submittedName>
</protein>
<feature type="signal peptide" evidence="2">
    <location>
        <begin position="1"/>
        <end position="22"/>
    </location>
</feature>
<accession>A0AAU7DG44</accession>
<dbReference type="RefSeq" id="WP_348261354.1">
    <property type="nucleotide sequence ID" value="NZ_CP121196.1"/>
</dbReference>
<evidence type="ECO:0000256" key="1">
    <source>
        <dbReference type="SAM" id="MobiDB-lite"/>
    </source>
</evidence>
<proteinExistence type="predicted"/>
<gene>
    <name evidence="3" type="ORF">P8935_16290</name>
</gene>
<dbReference type="Pfam" id="PF12587">
    <property type="entry name" value="DUF3761"/>
    <property type="match status" value="1"/>
</dbReference>
<organism evidence="3">
    <name type="scientific">Telmatobacter sp. DSM 110680</name>
    <dbReference type="NCBI Taxonomy" id="3036704"/>
    <lineage>
        <taxon>Bacteria</taxon>
        <taxon>Pseudomonadati</taxon>
        <taxon>Acidobacteriota</taxon>
        <taxon>Terriglobia</taxon>
        <taxon>Terriglobales</taxon>
        <taxon>Acidobacteriaceae</taxon>
        <taxon>Telmatobacter</taxon>
    </lineage>
</organism>
<dbReference type="EMBL" id="CP121196">
    <property type="protein sequence ID" value="XBH16123.1"/>
    <property type="molecule type" value="Genomic_DNA"/>
</dbReference>
<name>A0AAU7DG44_9BACT</name>
<sequence>MKRMFGVIALLAGISVLQLGLAQVPAGAPSGATGLCNDGTYSTAASKSGACRGHKGIKTWYAAADATKAKASAGKAAATSSAPAPAAAPSPAAQSAPAKAPTATPAPAPKASGGTVAQAPGGGAGQVWLNTASNVYHCQGTQWYGKTKAGAYMTEDEAKAKGARPDHGKPCK</sequence>
<feature type="chain" id="PRO_5043447920" evidence="2">
    <location>
        <begin position="23"/>
        <end position="172"/>
    </location>
</feature>